<evidence type="ECO:0000256" key="4">
    <source>
        <dbReference type="ARBA" id="ARBA00023136"/>
    </source>
</evidence>
<dbReference type="InterPro" id="IPR020846">
    <property type="entry name" value="MFS_dom"/>
</dbReference>
<accession>A0AAV8ZBV4</accession>
<dbReference type="Proteomes" id="UP001162156">
    <property type="component" value="Unassembled WGS sequence"/>
</dbReference>
<comment type="caution">
    <text evidence="7">The sequence shown here is derived from an EMBL/GenBank/DDBJ whole genome shotgun (WGS) entry which is preliminary data.</text>
</comment>
<feature type="transmembrane region" description="Helical" evidence="5">
    <location>
        <begin position="61"/>
        <end position="83"/>
    </location>
</feature>
<name>A0AAV8ZBV4_9CUCU</name>
<evidence type="ECO:0000313" key="7">
    <source>
        <dbReference type="EMBL" id="KAJ8961071.1"/>
    </source>
</evidence>
<keyword evidence="8" id="KW-1185">Reference proteome</keyword>
<dbReference type="PANTHER" id="PTHR11662:SF336">
    <property type="entry name" value="LP19554P"/>
    <property type="match status" value="1"/>
</dbReference>
<keyword evidence="2 5" id="KW-0812">Transmembrane</keyword>
<protein>
    <recommendedName>
        <fullName evidence="6">Major facilitator superfamily (MFS) profile domain-containing protein</fullName>
    </recommendedName>
</protein>
<evidence type="ECO:0000259" key="6">
    <source>
        <dbReference type="PROSITE" id="PS50850"/>
    </source>
</evidence>
<evidence type="ECO:0000256" key="1">
    <source>
        <dbReference type="ARBA" id="ARBA00004141"/>
    </source>
</evidence>
<dbReference type="GO" id="GO:0016020">
    <property type="term" value="C:membrane"/>
    <property type="evidence" value="ECO:0007669"/>
    <property type="project" value="UniProtKB-SubCell"/>
</dbReference>
<comment type="subcellular location">
    <subcellularLocation>
        <location evidence="1">Membrane</location>
        <topology evidence="1">Multi-pass membrane protein</topology>
    </subcellularLocation>
</comment>
<dbReference type="GO" id="GO:0022857">
    <property type="term" value="F:transmembrane transporter activity"/>
    <property type="evidence" value="ECO:0007669"/>
    <property type="project" value="InterPro"/>
</dbReference>
<evidence type="ECO:0000256" key="2">
    <source>
        <dbReference type="ARBA" id="ARBA00022692"/>
    </source>
</evidence>
<dbReference type="Gene3D" id="1.20.1250.20">
    <property type="entry name" value="MFS general substrate transporter like domains"/>
    <property type="match status" value="1"/>
</dbReference>
<dbReference type="EMBL" id="JANEYF010001621">
    <property type="protein sequence ID" value="KAJ8961071.1"/>
    <property type="molecule type" value="Genomic_DNA"/>
</dbReference>
<dbReference type="GO" id="GO:0006820">
    <property type="term" value="P:monoatomic anion transport"/>
    <property type="evidence" value="ECO:0007669"/>
    <property type="project" value="TreeGrafter"/>
</dbReference>
<dbReference type="AlphaFoldDB" id="A0AAV8ZBV4"/>
<keyword evidence="3 5" id="KW-1133">Transmembrane helix</keyword>
<dbReference type="InterPro" id="IPR011701">
    <property type="entry name" value="MFS"/>
</dbReference>
<feature type="domain" description="Major facilitator superfamily (MFS) profile" evidence="6">
    <location>
        <begin position="1"/>
        <end position="127"/>
    </location>
</feature>
<feature type="transmembrane region" description="Helical" evidence="5">
    <location>
        <begin position="89"/>
        <end position="110"/>
    </location>
</feature>
<organism evidence="7 8">
    <name type="scientific">Rhamnusium bicolor</name>
    <dbReference type="NCBI Taxonomy" id="1586634"/>
    <lineage>
        <taxon>Eukaryota</taxon>
        <taxon>Metazoa</taxon>
        <taxon>Ecdysozoa</taxon>
        <taxon>Arthropoda</taxon>
        <taxon>Hexapoda</taxon>
        <taxon>Insecta</taxon>
        <taxon>Pterygota</taxon>
        <taxon>Neoptera</taxon>
        <taxon>Endopterygota</taxon>
        <taxon>Coleoptera</taxon>
        <taxon>Polyphaga</taxon>
        <taxon>Cucujiformia</taxon>
        <taxon>Chrysomeloidea</taxon>
        <taxon>Cerambycidae</taxon>
        <taxon>Lepturinae</taxon>
        <taxon>Rhagiini</taxon>
        <taxon>Rhamnusium</taxon>
    </lineage>
</organism>
<reference evidence="7" key="1">
    <citation type="journal article" date="2023" name="Insect Mol. Biol.">
        <title>Genome sequencing provides insights into the evolution of gene families encoding plant cell wall-degrading enzymes in longhorned beetles.</title>
        <authorList>
            <person name="Shin N.R."/>
            <person name="Okamura Y."/>
            <person name="Kirsch R."/>
            <person name="Pauchet Y."/>
        </authorList>
    </citation>
    <scope>NUCLEOTIDE SEQUENCE</scope>
    <source>
        <strain evidence="7">RBIC_L_NR</strain>
    </source>
</reference>
<gene>
    <name evidence="7" type="ORF">NQ314_006001</name>
</gene>
<evidence type="ECO:0000256" key="5">
    <source>
        <dbReference type="SAM" id="Phobius"/>
    </source>
</evidence>
<dbReference type="InterPro" id="IPR036259">
    <property type="entry name" value="MFS_trans_sf"/>
</dbReference>
<dbReference type="PROSITE" id="PS50850">
    <property type="entry name" value="MFS"/>
    <property type="match status" value="1"/>
</dbReference>
<dbReference type="SUPFAM" id="SSF103473">
    <property type="entry name" value="MFS general substrate transporter"/>
    <property type="match status" value="1"/>
</dbReference>
<dbReference type="InterPro" id="IPR050382">
    <property type="entry name" value="MFS_Na/Anion_cotransporter"/>
</dbReference>
<dbReference type="Pfam" id="PF07690">
    <property type="entry name" value="MFS_1"/>
    <property type="match status" value="1"/>
</dbReference>
<dbReference type="PANTHER" id="PTHR11662">
    <property type="entry name" value="SOLUTE CARRIER FAMILY 17"/>
    <property type="match status" value="1"/>
</dbReference>
<proteinExistence type="predicted"/>
<keyword evidence="4 5" id="KW-0472">Membrane</keyword>
<evidence type="ECO:0000256" key="3">
    <source>
        <dbReference type="ARBA" id="ARBA00022989"/>
    </source>
</evidence>
<sequence>MVEPSRSNNNTIFIPECARSVDINFTIHNEESSKGVPDGVVFPSLHCLVARWAPPAEKGKFIGALLGGSLGTVITWPMLGTIIENLGWIWAFIISGILVLTWTILWIIFVSDSPDAHPRISDEEKNT</sequence>
<evidence type="ECO:0000313" key="8">
    <source>
        <dbReference type="Proteomes" id="UP001162156"/>
    </source>
</evidence>